<reference evidence="2 3" key="1">
    <citation type="submission" date="2011-08" db="EMBL/GenBank/DDBJ databases">
        <authorList>
            <person name="Liu Z.J."/>
            <person name="Shi F.L."/>
            <person name="Lu J.Q."/>
            <person name="Li M."/>
            <person name="Wang Z.L."/>
        </authorList>
    </citation>
    <scope>NUCLEOTIDE SEQUENCE [LARGE SCALE GENOMIC DNA]</scope>
    <source>
        <strain evidence="2 3">USNM 41457</strain>
    </source>
</reference>
<keyword evidence="1" id="KW-0812">Transmembrane</keyword>
<dbReference type="EMBL" id="AFBI03000014">
    <property type="protein sequence ID" value="EJW04733.1"/>
    <property type="molecule type" value="Genomic_DNA"/>
</dbReference>
<feature type="transmembrane region" description="Helical" evidence="1">
    <location>
        <begin position="74"/>
        <end position="93"/>
    </location>
</feature>
<keyword evidence="1" id="KW-0472">Membrane</keyword>
<evidence type="ECO:0000313" key="3">
    <source>
        <dbReference type="Proteomes" id="UP000003163"/>
    </source>
</evidence>
<name>J8ZYJ2_EDHAE</name>
<evidence type="ECO:0000256" key="1">
    <source>
        <dbReference type="SAM" id="Phobius"/>
    </source>
</evidence>
<feature type="transmembrane region" description="Helical" evidence="1">
    <location>
        <begin position="105"/>
        <end position="127"/>
    </location>
</feature>
<dbReference type="AlphaFoldDB" id="J8ZYJ2"/>
<organism evidence="2 3">
    <name type="scientific">Edhazardia aedis (strain USNM 41457)</name>
    <name type="common">Microsporidian parasite</name>
    <dbReference type="NCBI Taxonomy" id="1003232"/>
    <lineage>
        <taxon>Eukaryota</taxon>
        <taxon>Fungi</taxon>
        <taxon>Fungi incertae sedis</taxon>
        <taxon>Microsporidia</taxon>
        <taxon>Edhazardia</taxon>
    </lineage>
</organism>
<feature type="transmembrane region" description="Helical" evidence="1">
    <location>
        <begin position="139"/>
        <end position="160"/>
    </location>
</feature>
<accession>J8ZYJ2</accession>
<keyword evidence="1" id="KW-1133">Transmembrane helix</keyword>
<dbReference type="Proteomes" id="UP000003163">
    <property type="component" value="Unassembled WGS sequence"/>
</dbReference>
<comment type="caution">
    <text evidence="2">The sequence shown here is derived from an EMBL/GenBank/DDBJ whole genome shotgun (WGS) entry which is preliminary data.</text>
</comment>
<sequence>MQIFKKIKNKLQQKNKSNKTDSTLKSSSVIEIENQHNNFVSSNEPGKEINLKKKGIYRVGGIPISDISPSNYQVHWFMGMFNCFTSYFLGSLLVSYSETCNNDLWMYTSSVVYVIFALLVFLCNLIYNLIKRKNNKFNFLGIFVIFANVYFIILILAIRYKVFNGICSLIKNETK</sequence>
<reference evidence="3" key="2">
    <citation type="submission" date="2015-07" db="EMBL/GenBank/DDBJ databases">
        <title>Contrasting host-pathogen interactions and genome evolution in two generalist and specialist microsporidian pathogens of mosquitoes.</title>
        <authorList>
            <consortium name="The Broad Institute Genomics Platform"/>
            <consortium name="The Broad Institute Genome Sequencing Center for Infectious Disease"/>
            <person name="Cuomo C.A."/>
            <person name="Sanscrainte N.D."/>
            <person name="Goldberg J.M."/>
            <person name="Heiman D."/>
            <person name="Young S."/>
            <person name="Zeng Q."/>
            <person name="Becnel J.J."/>
            <person name="Birren B.W."/>
        </authorList>
    </citation>
    <scope>NUCLEOTIDE SEQUENCE [LARGE SCALE GENOMIC DNA]</scope>
    <source>
        <strain evidence="3">USNM 41457</strain>
    </source>
</reference>
<proteinExistence type="predicted"/>
<dbReference type="HOGENOM" id="CLU_1532525_0_0_1"/>
<gene>
    <name evidence="2" type="ORF">EDEG_01076</name>
</gene>
<keyword evidence="3" id="KW-1185">Reference proteome</keyword>
<dbReference type="VEuPathDB" id="MicrosporidiaDB:EDEG_01076"/>
<dbReference type="InParanoid" id="J8ZYJ2"/>
<evidence type="ECO:0000313" key="2">
    <source>
        <dbReference type="EMBL" id="EJW04733.1"/>
    </source>
</evidence>
<protein>
    <submittedName>
        <fullName evidence="2">Uncharacterized protein</fullName>
    </submittedName>
</protein>